<sequence>MIYLLLLLIGRSFLPWSDMYSSGLREQSAHQEEHFSIEALQLLLGRLEGPAQEPVGLAPARGLQQLLSGGFGALPLPGRGQTLLRWRALAAVAAVDLGLIKLFEGHTDALAILAELGAEPPPAGSSWGVWASEPPQARVRVSGRADGRVELSGRKAWCSGAPQVSHALVTAWDAEERQCLVAVAMKQAGVRVTKEGWHAVGMASSASVDVLFEGAVGTRVGPPGGYTARPGFWQGGAGIAACWYGAAAAVGETLRAHCARREEPHARAHLGAVDTALGGARALLREAAAWIDAHPREDASLVAWRARAGVEAAAELVLRHTGRAVGAGPYCRDARVARRMADLPVFLRQSHAERDLEALAGLVVKEGAGGWSL</sequence>
<dbReference type="eggNOG" id="COG1960">
    <property type="taxonomic scope" value="Bacteria"/>
</dbReference>
<comment type="caution">
    <text evidence="1">The sequence shown here is derived from an EMBL/GenBank/DDBJ whole genome shotgun (WGS) entry which is preliminary data.</text>
</comment>
<dbReference type="RefSeq" id="WP_002632566.1">
    <property type="nucleotide sequence ID" value="NZ_ANAH02000044.1"/>
</dbReference>
<dbReference type="Gene3D" id="2.40.110.10">
    <property type="entry name" value="Butyryl-CoA Dehydrogenase, subunit A, domain 2"/>
    <property type="match status" value="1"/>
</dbReference>
<evidence type="ECO:0000313" key="2">
    <source>
        <dbReference type="Proteomes" id="UP000011682"/>
    </source>
</evidence>
<evidence type="ECO:0000313" key="1">
    <source>
        <dbReference type="EMBL" id="EPX57552.1"/>
    </source>
</evidence>
<dbReference type="SUPFAM" id="SSF56645">
    <property type="entry name" value="Acyl-CoA dehydrogenase NM domain-like"/>
    <property type="match status" value="1"/>
</dbReference>
<dbReference type="GO" id="GO:0016627">
    <property type="term" value="F:oxidoreductase activity, acting on the CH-CH group of donors"/>
    <property type="evidence" value="ECO:0007669"/>
    <property type="project" value="InterPro"/>
</dbReference>
<accession>S9P5Q5</accession>
<dbReference type="InterPro" id="IPR046373">
    <property type="entry name" value="Acyl-CoA_Oxase/DH_mid-dom_sf"/>
</dbReference>
<dbReference type="AlphaFoldDB" id="S9P5Q5"/>
<gene>
    <name evidence="1" type="ORF">D187_005607</name>
</gene>
<keyword evidence="2" id="KW-1185">Reference proteome</keyword>
<dbReference type="InterPro" id="IPR009100">
    <property type="entry name" value="AcylCoA_DH/oxidase_NM_dom_sf"/>
</dbReference>
<proteinExistence type="predicted"/>
<reference evidence="1" key="1">
    <citation type="submission" date="2013-05" db="EMBL/GenBank/DDBJ databases">
        <title>Genome assembly of Cystobacter fuscus DSM 2262.</title>
        <authorList>
            <person name="Sharma G."/>
            <person name="Khatri I."/>
            <person name="Kaur C."/>
            <person name="Mayilraj S."/>
            <person name="Subramanian S."/>
        </authorList>
    </citation>
    <scope>NUCLEOTIDE SEQUENCE [LARGE SCALE GENOMIC DNA]</scope>
    <source>
        <strain evidence="1">DSM 2262</strain>
    </source>
</reference>
<organism evidence="1 2">
    <name type="scientific">Cystobacter fuscus (strain ATCC 25194 / DSM 2262 / NBRC 100088 / M29)</name>
    <dbReference type="NCBI Taxonomy" id="1242864"/>
    <lineage>
        <taxon>Bacteria</taxon>
        <taxon>Pseudomonadati</taxon>
        <taxon>Myxococcota</taxon>
        <taxon>Myxococcia</taxon>
        <taxon>Myxococcales</taxon>
        <taxon>Cystobacterineae</taxon>
        <taxon>Archangiaceae</taxon>
        <taxon>Cystobacter</taxon>
    </lineage>
</organism>
<dbReference type="Proteomes" id="UP000011682">
    <property type="component" value="Unassembled WGS sequence"/>
</dbReference>
<protein>
    <submittedName>
        <fullName evidence="1">Acyl-CoA dehydrogenase/oxidase domain protein</fullName>
    </submittedName>
</protein>
<dbReference type="EMBL" id="ANAH02000044">
    <property type="protein sequence ID" value="EPX57552.1"/>
    <property type="molecule type" value="Genomic_DNA"/>
</dbReference>
<name>S9P5Q5_CYSF2</name>